<keyword evidence="1" id="KW-1133">Transmembrane helix</keyword>
<dbReference type="OrthoDB" id="9768499at2"/>
<gene>
    <name evidence="3" type="ORF">D4L85_21540</name>
</gene>
<dbReference type="PANTHER" id="PTHR43081">
    <property type="entry name" value="ADENYLATE CYCLASE, TERMINAL-DIFFERENTIATION SPECIFIC-RELATED"/>
    <property type="match status" value="1"/>
</dbReference>
<dbReference type="Gene3D" id="3.30.70.1230">
    <property type="entry name" value="Nucleotide cyclase"/>
    <property type="match status" value="1"/>
</dbReference>
<dbReference type="Pfam" id="PF00211">
    <property type="entry name" value="Guanylate_cyc"/>
    <property type="match status" value="1"/>
</dbReference>
<keyword evidence="4" id="KW-1185">Reference proteome</keyword>
<name>A0A385SPA3_9BACT</name>
<feature type="transmembrane region" description="Helical" evidence="1">
    <location>
        <begin position="132"/>
        <end position="152"/>
    </location>
</feature>
<sequence length="393" mass="44359">MRFWNENRKWIAIHTVTWCFAKVLFVAIKLWGLGNALYKTAADGTTAPLLRLLTPEVDHGNLFLVVAFSGVIDGLVFSWFDVRFDAWFRRPGFIRRVLVKGLANLCLGLALTSVLVPLLLGKTSGVKILSLSLMHTNLVVMAVYILLITFLLQLSKLTAAWIQTSNLLHILSPQTKGVEEERIFMFLDMKGSTTHAETLGHAKYSALIQDCFADMTKAAKQTAAEIYQYIGDEAVFTWRTSPANFLYAIQHFFHFRDLLAQRAGYYRKHYGLVPQFKAGIHHGKVVRTPVGVTHKTLAFHGDAINTASRIQGKCNVLGRDLLVSGEVMEQVTMPFGYVDLGEHLLRGKDRKVRLYGVSKPPRMDMRSTKNRLQKITPTKTKVAPFYFWLNGLL</sequence>
<evidence type="ECO:0000313" key="3">
    <source>
        <dbReference type="EMBL" id="AYB32999.1"/>
    </source>
</evidence>
<feature type="transmembrane region" description="Helical" evidence="1">
    <location>
        <begin position="62"/>
        <end position="80"/>
    </location>
</feature>
<dbReference type="AlphaFoldDB" id="A0A385SPA3"/>
<dbReference type="EMBL" id="CP032382">
    <property type="protein sequence ID" value="AYB32999.1"/>
    <property type="molecule type" value="Genomic_DNA"/>
</dbReference>
<dbReference type="CDD" id="cd07302">
    <property type="entry name" value="CHD"/>
    <property type="match status" value="1"/>
</dbReference>
<feature type="domain" description="Guanylate cyclase" evidence="2">
    <location>
        <begin position="183"/>
        <end position="311"/>
    </location>
</feature>
<organism evidence="3 4">
    <name type="scientific">Chryseolinea soli</name>
    <dbReference type="NCBI Taxonomy" id="2321403"/>
    <lineage>
        <taxon>Bacteria</taxon>
        <taxon>Pseudomonadati</taxon>
        <taxon>Bacteroidota</taxon>
        <taxon>Cytophagia</taxon>
        <taxon>Cytophagales</taxon>
        <taxon>Fulvivirgaceae</taxon>
        <taxon>Chryseolinea</taxon>
    </lineage>
</organism>
<keyword evidence="1" id="KW-0472">Membrane</keyword>
<evidence type="ECO:0000256" key="1">
    <source>
        <dbReference type="SAM" id="Phobius"/>
    </source>
</evidence>
<reference evidence="4" key="1">
    <citation type="submission" date="2018-09" db="EMBL/GenBank/DDBJ databases">
        <title>Chryseolinea sp. KIS68-18 isolated from soil.</title>
        <authorList>
            <person name="Weon H.-Y."/>
            <person name="Kwon S.-W."/>
            <person name="Lee S.A."/>
        </authorList>
    </citation>
    <scope>NUCLEOTIDE SEQUENCE [LARGE SCALE GENOMIC DNA]</scope>
    <source>
        <strain evidence="4">KIS68-18</strain>
    </source>
</reference>
<dbReference type="PANTHER" id="PTHR43081:SF1">
    <property type="entry name" value="ADENYLATE CYCLASE, TERMINAL-DIFFERENTIATION SPECIFIC"/>
    <property type="match status" value="1"/>
</dbReference>
<proteinExistence type="predicted"/>
<dbReference type="GO" id="GO:0035556">
    <property type="term" value="P:intracellular signal transduction"/>
    <property type="evidence" value="ECO:0007669"/>
    <property type="project" value="InterPro"/>
</dbReference>
<evidence type="ECO:0000259" key="2">
    <source>
        <dbReference type="PROSITE" id="PS50125"/>
    </source>
</evidence>
<dbReference type="PROSITE" id="PS50125">
    <property type="entry name" value="GUANYLATE_CYCLASE_2"/>
    <property type="match status" value="1"/>
</dbReference>
<dbReference type="KEGG" id="chk:D4L85_21540"/>
<dbReference type="InterPro" id="IPR029787">
    <property type="entry name" value="Nucleotide_cyclase"/>
</dbReference>
<feature type="transmembrane region" description="Helical" evidence="1">
    <location>
        <begin position="101"/>
        <end position="120"/>
    </location>
</feature>
<dbReference type="InterPro" id="IPR050697">
    <property type="entry name" value="Adenylyl/Guanylyl_Cyclase_3/4"/>
</dbReference>
<dbReference type="GO" id="GO:0009190">
    <property type="term" value="P:cyclic nucleotide biosynthetic process"/>
    <property type="evidence" value="ECO:0007669"/>
    <property type="project" value="InterPro"/>
</dbReference>
<dbReference type="Proteomes" id="UP000266183">
    <property type="component" value="Chromosome"/>
</dbReference>
<dbReference type="GO" id="GO:0004016">
    <property type="term" value="F:adenylate cyclase activity"/>
    <property type="evidence" value="ECO:0007669"/>
    <property type="project" value="UniProtKB-ARBA"/>
</dbReference>
<accession>A0A385SPA3</accession>
<dbReference type="RefSeq" id="WP_119756242.1">
    <property type="nucleotide sequence ID" value="NZ_CP032382.1"/>
</dbReference>
<keyword evidence="1" id="KW-0812">Transmembrane</keyword>
<dbReference type="InterPro" id="IPR001054">
    <property type="entry name" value="A/G_cyclase"/>
</dbReference>
<feature type="transmembrane region" description="Helical" evidence="1">
    <location>
        <begin position="12"/>
        <end position="31"/>
    </location>
</feature>
<protein>
    <submittedName>
        <fullName evidence="3">Adenylate/guanylate cyclase domain-containing protein</fullName>
    </submittedName>
</protein>
<dbReference type="SUPFAM" id="SSF55073">
    <property type="entry name" value="Nucleotide cyclase"/>
    <property type="match status" value="1"/>
</dbReference>
<evidence type="ECO:0000313" key="4">
    <source>
        <dbReference type="Proteomes" id="UP000266183"/>
    </source>
</evidence>